<evidence type="ECO:0000256" key="1">
    <source>
        <dbReference type="ARBA" id="ARBA00022737"/>
    </source>
</evidence>
<dbReference type="InterPro" id="IPR003409">
    <property type="entry name" value="MORN"/>
</dbReference>
<dbReference type="Proteomes" id="UP000785679">
    <property type="component" value="Unassembled WGS sequence"/>
</dbReference>
<dbReference type="PANTHER" id="PTHR23084:SF263">
    <property type="entry name" value="MORN REPEAT-CONTAINING PROTEIN 1"/>
    <property type="match status" value="1"/>
</dbReference>
<accession>A0A8J8T3I2</accession>
<sequence>MKAKILAQVQSKFSEKKQKKWIEFEDSHEWIKIIEHQNSKCDINRLFEQTEFEGKLREVGEPQLLPGEYYGQMKDGKRDGFGIILCIDDQQRGHFYAYEWKEGFPINEGRHVMTDYQLYKFEGILDAELYLTGQGKMIAEDGTEYIGGWKKGKFHGQGILKKKNGWSYFGMWKDNQRHGPGIEIEASGEYCEGKWEENQQVGLKKYYSKEKMLIKTQEQSQK</sequence>
<organism evidence="2 3">
    <name type="scientific">Halteria grandinella</name>
    <dbReference type="NCBI Taxonomy" id="5974"/>
    <lineage>
        <taxon>Eukaryota</taxon>
        <taxon>Sar</taxon>
        <taxon>Alveolata</taxon>
        <taxon>Ciliophora</taxon>
        <taxon>Intramacronucleata</taxon>
        <taxon>Spirotrichea</taxon>
        <taxon>Stichotrichia</taxon>
        <taxon>Sporadotrichida</taxon>
        <taxon>Halteriidae</taxon>
        <taxon>Halteria</taxon>
    </lineage>
</organism>
<dbReference type="OrthoDB" id="300422at2759"/>
<keyword evidence="3" id="KW-1185">Reference proteome</keyword>
<name>A0A8J8T3I2_HALGN</name>
<evidence type="ECO:0008006" key="4">
    <source>
        <dbReference type="Google" id="ProtNLM"/>
    </source>
</evidence>
<dbReference type="SUPFAM" id="SSF82185">
    <property type="entry name" value="Histone H3 K4-specific methyltransferase SET7/9 N-terminal domain"/>
    <property type="match status" value="1"/>
</dbReference>
<evidence type="ECO:0000313" key="2">
    <source>
        <dbReference type="EMBL" id="TNV80869.1"/>
    </source>
</evidence>
<gene>
    <name evidence="2" type="ORF">FGO68_gene8447</name>
</gene>
<dbReference type="Pfam" id="PF02493">
    <property type="entry name" value="MORN"/>
    <property type="match status" value="3"/>
</dbReference>
<dbReference type="SMART" id="SM00698">
    <property type="entry name" value="MORN"/>
    <property type="match status" value="3"/>
</dbReference>
<evidence type="ECO:0000313" key="3">
    <source>
        <dbReference type="Proteomes" id="UP000785679"/>
    </source>
</evidence>
<reference evidence="2" key="1">
    <citation type="submission" date="2019-06" db="EMBL/GenBank/DDBJ databases">
        <authorList>
            <person name="Zheng W."/>
        </authorList>
    </citation>
    <scope>NUCLEOTIDE SEQUENCE</scope>
    <source>
        <strain evidence="2">QDHG01</strain>
    </source>
</reference>
<comment type="caution">
    <text evidence="2">The sequence shown here is derived from an EMBL/GenBank/DDBJ whole genome shotgun (WGS) entry which is preliminary data.</text>
</comment>
<protein>
    <recommendedName>
        <fullName evidence="4">MORN repeat protein</fullName>
    </recommendedName>
</protein>
<proteinExistence type="predicted"/>
<keyword evidence="1" id="KW-0677">Repeat</keyword>
<dbReference type="EMBL" id="RRYP01006917">
    <property type="protein sequence ID" value="TNV80869.1"/>
    <property type="molecule type" value="Genomic_DNA"/>
</dbReference>
<dbReference type="PANTHER" id="PTHR23084">
    <property type="entry name" value="PHOSPHATIDYLINOSITOL-4-PHOSPHATE 5-KINASE RELATED"/>
    <property type="match status" value="1"/>
</dbReference>
<dbReference type="AlphaFoldDB" id="A0A8J8T3I2"/>
<dbReference type="Gene3D" id="2.20.110.10">
    <property type="entry name" value="Histone H3 K4-specific methyltransferase SET7/9 N-terminal domain"/>
    <property type="match status" value="1"/>
</dbReference>